<comment type="similarity">
    <text evidence="1">Belongs to the aldo/keto reductase family.</text>
</comment>
<dbReference type="PANTHER" id="PTHR43827">
    <property type="entry name" value="2,5-DIKETO-D-GLUCONIC ACID REDUCTASE"/>
    <property type="match status" value="1"/>
</dbReference>
<dbReference type="Gene3D" id="3.20.20.100">
    <property type="entry name" value="NADP-dependent oxidoreductase domain"/>
    <property type="match status" value="1"/>
</dbReference>
<organism evidence="8 9">
    <name type="scientific">Rothia koreensis</name>
    <dbReference type="NCBI Taxonomy" id="592378"/>
    <lineage>
        <taxon>Bacteria</taxon>
        <taxon>Bacillati</taxon>
        <taxon>Actinomycetota</taxon>
        <taxon>Actinomycetes</taxon>
        <taxon>Micrococcales</taxon>
        <taxon>Micrococcaceae</taxon>
        <taxon>Rothia</taxon>
    </lineage>
</organism>
<dbReference type="InterPro" id="IPR023210">
    <property type="entry name" value="NADP_OxRdtase_dom"/>
</dbReference>
<dbReference type="SUPFAM" id="SSF51430">
    <property type="entry name" value="NAD(P)-linked oxidoreductase"/>
    <property type="match status" value="1"/>
</dbReference>
<feature type="binding site" evidence="5">
    <location>
        <position position="106"/>
    </location>
    <ligand>
        <name>substrate</name>
    </ligand>
</feature>
<dbReference type="FunFam" id="3.20.20.100:FF:000015">
    <property type="entry name" value="Oxidoreductase, aldo/keto reductase family"/>
    <property type="match status" value="1"/>
</dbReference>
<evidence type="ECO:0000259" key="7">
    <source>
        <dbReference type="Pfam" id="PF00248"/>
    </source>
</evidence>
<proteinExistence type="inferred from homology"/>
<dbReference type="OrthoDB" id="9804790at2"/>
<name>A0A7K1LIN3_9MICC</name>
<feature type="domain" description="NADP-dependent oxidoreductase" evidence="7">
    <location>
        <begin position="17"/>
        <end position="258"/>
    </location>
</feature>
<dbReference type="InterPro" id="IPR018170">
    <property type="entry name" value="Aldo/ket_reductase_CS"/>
</dbReference>
<dbReference type="GO" id="GO:0016616">
    <property type="term" value="F:oxidoreductase activity, acting on the CH-OH group of donors, NAD or NADP as acceptor"/>
    <property type="evidence" value="ECO:0007669"/>
    <property type="project" value="UniProtKB-ARBA"/>
</dbReference>
<dbReference type="PROSITE" id="PS00063">
    <property type="entry name" value="ALDOKETO_REDUCTASE_3"/>
    <property type="match status" value="1"/>
</dbReference>
<evidence type="ECO:0000256" key="1">
    <source>
        <dbReference type="ARBA" id="ARBA00007905"/>
    </source>
</evidence>
<evidence type="ECO:0000256" key="3">
    <source>
        <dbReference type="ARBA" id="ARBA00023002"/>
    </source>
</evidence>
<sequence length="275" mass="31214">MHTHTLRDGREIPAVGFGTYPMSDAEAEANVAEAIMRGHRLIDTAAQYGNEKGVGRGVRNSGVDREEIFVTTKLAGKDHGYEPTIAAAKESLRTMGLDYLDLYLIHWPNPSVDLYVESWKAMIALKEEGLVRSIGTSNFLPEHIDRLGEETSEIPVVNQIELQVREQQEKWRAYHEKKRIVTQAWSPLGRMQGLDETPELGDIADTLGVTPAQVVLRWMVQNKIVPIPKTSTPERMEQNLNVFDWELSPEQMEVIKRLHTGIAYKGFDPRKHEEF</sequence>
<evidence type="ECO:0000313" key="9">
    <source>
        <dbReference type="Proteomes" id="UP000462152"/>
    </source>
</evidence>
<feature type="active site" description="Proton donor" evidence="4">
    <location>
        <position position="48"/>
    </location>
</feature>
<dbReference type="PANTHER" id="PTHR43827:SF3">
    <property type="entry name" value="NADP-DEPENDENT OXIDOREDUCTASE DOMAIN-CONTAINING PROTEIN"/>
    <property type="match status" value="1"/>
</dbReference>
<comment type="caution">
    <text evidence="8">The sequence shown here is derived from an EMBL/GenBank/DDBJ whole genome shotgun (WGS) entry which is preliminary data.</text>
</comment>
<evidence type="ECO:0000313" key="8">
    <source>
        <dbReference type="EMBL" id="MUN55046.1"/>
    </source>
</evidence>
<accession>A0A7K1LIN3</accession>
<feature type="site" description="Lowers pKa of active site Tyr" evidence="6">
    <location>
        <position position="73"/>
    </location>
</feature>
<dbReference type="Proteomes" id="UP000462152">
    <property type="component" value="Unassembled WGS sequence"/>
</dbReference>
<evidence type="ECO:0000256" key="2">
    <source>
        <dbReference type="ARBA" id="ARBA00022857"/>
    </source>
</evidence>
<dbReference type="InterPro" id="IPR020471">
    <property type="entry name" value="AKR"/>
</dbReference>
<dbReference type="Pfam" id="PF00248">
    <property type="entry name" value="Aldo_ket_red"/>
    <property type="match status" value="1"/>
</dbReference>
<dbReference type="RefSeq" id="WP_129315711.1">
    <property type="nucleotide sequence ID" value="NZ_NOIQ01000011.1"/>
</dbReference>
<evidence type="ECO:0000256" key="6">
    <source>
        <dbReference type="PIRSR" id="PIRSR000097-3"/>
    </source>
</evidence>
<keyword evidence="9" id="KW-1185">Reference proteome</keyword>
<reference evidence="8 9" key="1">
    <citation type="submission" date="2019-12" db="EMBL/GenBank/DDBJ databases">
        <authorList>
            <person name="Li J."/>
            <person name="Shi Y."/>
            <person name="Xu G."/>
            <person name="Xiao D."/>
            <person name="Ran X."/>
        </authorList>
    </citation>
    <scope>NUCLEOTIDE SEQUENCE [LARGE SCALE GENOMIC DNA]</scope>
    <source>
        <strain evidence="8 9">JCM 15915</strain>
    </source>
</reference>
<dbReference type="PIRSF" id="PIRSF000097">
    <property type="entry name" value="AKR"/>
    <property type="match status" value="1"/>
</dbReference>
<evidence type="ECO:0000256" key="4">
    <source>
        <dbReference type="PIRSR" id="PIRSR000097-1"/>
    </source>
</evidence>
<dbReference type="PRINTS" id="PR00069">
    <property type="entry name" value="ALDKETRDTASE"/>
</dbReference>
<evidence type="ECO:0000256" key="5">
    <source>
        <dbReference type="PIRSR" id="PIRSR000097-2"/>
    </source>
</evidence>
<dbReference type="AlphaFoldDB" id="A0A7K1LIN3"/>
<protein>
    <submittedName>
        <fullName evidence="8">Aldo/keto reductase</fullName>
    </submittedName>
</protein>
<keyword evidence="3" id="KW-0560">Oxidoreductase</keyword>
<dbReference type="EMBL" id="WOGT01000003">
    <property type="protein sequence ID" value="MUN55046.1"/>
    <property type="molecule type" value="Genomic_DNA"/>
</dbReference>
<keyword evidence="2" id="KW-0521">NADP</keyword>
<dbReference type="InterPro" id="IPR036812">
    <property type="entry name" value="NAD(P)_OxRdtase_dom_sf"/>
</dbReference>
<gene>
    <name evidence="8" type="ORF">GMA10_07465</name>
</gene>